<keyword evidence="5 6" id="KW-0961">Cell wall biogenesis/degradation</keyword>
<dbReference type="CDD" id="cd02644">
    <property type="entry name" value="R3H_jag"/>
    <property type="match status" value="1"/>
</dbReference>
<dbReference type="InterPro" id="IPR034079">
    <property type="entry name" value="R3H_KhpB"/>
</dbReference>
<dbReference type="Pfam" id="PF01424">
    <property type="entry name" value="R3H"/>
    <property type="match status" value="1"/>
</dbReference>
<dbReference type="PANTHER" id="PTHR35800:SF1">
    <property type="entry name" value="RNA-BINDING PROTEIN KHPB"/>
    <property type="match status" value="1"/>
</dbReference>
<dbReference type="AlphaFoldDB" id="A0A0H3BLN1"/>
<dbReference type="InterPro" id="IPR001374">
    <property type="entry name" value="R3H_dom"/>
</dbReference>
<comment type="subcellular location">
    <subcellularLocation>
        <location evidence="6">Cytoplasm</location>
    </subcellularLocation>
</comment>
<dbReference type="Pfam" id="PF13083">
    <property type="entry name" value="KH_KhpA-B"/>
    <property type="match status" value="1"/>
</dbReference>
<name>A0A0H3BLN1_TREPS</name>
<comment type="similarity">
    <text evidence="6">Belongs to the KhpB RNA-binding protein family.</text>
</comment>
<proteinExistence type="inferred from homology"/>
<dbReference type="KEGG" id="tpp:TPASS_0948"/>
<dbReference type="InterPro" id="IPR039247">
    <property type="entry name" value="KhpB"/>
</dbReference>
<dbReference type="Gene3D" id="3.30.1370.50">
    <property type="entry name" value="R3H-like domain"/>
    <property type="match status" value="1"/>
</dbReference>
<dbReference type="PROSITE" id="PS51061">
    <property type="entry name" value="R3H"/>
    <property type="match status" value="1"/>
</dbReference>
<keyword evidence="4 6" id="KW-0143">Chaperone</keyword>
<dbReference type="Pfam" id="PF14804">
    <property type="entry name" value="Jag_N"/>
    <property type="match status" value="1"/>
</dbReference>
<evidence type="ECO:0000256" key="6">
    <source>
        <dbReference type="HAMAP-Rule" id="MF_00867"/>
    </source>
</evidence>
<dbReference type="GO" id="GO:0003723">
    <property type="term" value="F:RNA binding"/>
    <property type="evidence" value="ECO:0007669"/>
    <property type="project" value="UniProtKB-UniRule"/>
</dbReference>
<reference evidence="8 9" key="1">
    <citation type="journal article" date="2008" name="BMC Microbiol.">
        <title>Complete genome sequence of Treponema pallidum ssp. pallidum strain SS14 determined with oligonucleotide arrays.</title>
        <authorList>
            <person name="Matejkova P."/>
            <person name="Strouhal M."/>
            <person name="Smajs D."/>
            <person name="Norris S.J."/>
            <person name="Palzkill T."/>
            <person name="Petrosino J.F."/>
            <person name="Sodergren E."/>
            <person name="Norton J.E."/>
            <person name="Singh J."/>
            <person name="Richmond T.A."/>
            <person name="Molla M.N."/>
            <person name="Albert T.J."/>
            <person name="Weinstock G.M."/>
        </authorList>
    </citation>
    <scope>NUCLEOTIDE SEQUENCE [LARGE SCALE GENOMIC DNA]</scope>
    <source>
        <strain evidence="8 9">SS14</strain>
    </source>
</reference>
<organism evidence="8 9">
    <name type="scientific">Treponema pallidum subsp. pallidum (strain SS14)</name>
    <dbReference type="NCBI Taxonomy" id="455434"/>
    <lineage>
        <taxon>Bacteria</taxon>
        <taxon>Pseudomonadati</taxon>
        <taxon>Spirochaetota</taxon>
        <taxon>Spirochaetia</taxon>
        <taxon>Spirochaetales</taxon>
        <taxon>Treponemataceae</taxon>
        <taxon>Treponema</taxon>
    </lineage>
</organism>
<feature type="domain" description="R3H" evidence="7">
    <location>
        <begin position="162"/>
        <end position="228"/>
    </location>
</feature>
<dbReference type="GO" id="GO:0005737">
    <property type="term" value="C:cytoplasm"/>
    <property type="evidence" value="ECO:0007669"/>
    <property type="project" value="UniProtKB-SubCell"/>
</dbReference>
<dbReference type="SUPFAM" id="SSF82708">
    <property type="entry name" value="R3H domain"/>
    <property type="match status" value="1"/>
</dbReference>
<protein>
    <recommendedName>
        <fullName evidence="6">RNA-binding protein KhpB</fullName>
    </recommendedName>
    <alternativeName>
        <fullName evidence="6">RNA-binding protein EloR</fullName>
    </alternativeName>
</protein>
<evidence type="ECO:0000256" key="3">
    <source>
        <dbReference type="ARBA" id="ARBA00022960"/>
    </source>
</evidence>
<comment type="domain">
    <text evidence="6">Has an N-terminal Jag-N domain and 2 RNA-binding domains (KH and R3H).</text>
</comment>
<comment type="function">
    <text evidence="6">A probable RNA chaperone. Forms a complex with KhpA which binds to cellular RNA and controls its expression. Plays a role in peptidoglycan (PG) homeostasis and cell length regulation.</text>
</comment>
<dbReference type="Gene3D" id="3.30.300.20">
    <property type="match status" value="1"/>
</dbReference>
<dbReference type="RefSeq" id="WP_010882391.1">
    <property type="nucleotide sequence ID" value="NC_010741.1"/>
</dbReference>
<dbReference type="SMART" id="SM00393">
    <property type="entry name" value="R3H"/>
    <property type="match status" value="1"/>
</dbReference>
<dbReference type="InterPro" id="IPR038247">
    <property type="entry name" value="Jag_N_dom_sf"/>
</dbReference>
<dbReference type="EMBL" id="CP000805">
    <property type="protein sequence ID" value="ACD71364.1"/>
    <property type="molecule type" value="Genomic_DNA"/>
</dbReference>
<dbReference type="PANTHER" id="PTHR35800">
    <property type="entry name" value="PROTEIN JAG"/>
    <property type="match status" value="1"/>
</dbReference>
<evidence type="ECO:0000256" key="1">
    <source>
        <dbReference type="ARBA" id="ARBA00022490"/>
    </source>
</evidence>
<keyword evidence="1 6" id="KW-0963">Cytoplasm</keyword>
<evidence type="ECO:0000256" key="4">
    <source>
        <dbReference type="ARBA" id="ARBA00023186"/>
    </source>
</evidence>
<dbReference type="NCBIfam" id="NF041568">
    <property type="entry name" value="Jag_EloR"/>
    <property type="match status" value="1"/>
</dbReference>
<comment type="caution">
    <text evidence="6">Lacks conserved residue(s) required for the propagation of feature annotation.</text>
</comment>
<evidence type="ECO:0000256" key="5">
    <source>
        <dbReference type="ARBA" id="ARBA00023316"/>
    </source>
</evidence>
<dbReference type="InterPro" id="IPR036867">
    <property type="entry name" value="R3H_dom_sf"/>
</dbReference>
<dbReference type="GeneID" id="93876696"/>
<gene>
    <name evidence="8" type="primary">jag</name>
    <name evidence="6" type="synonym">eloR</name>
    <name evidence="6" type="synonym">khpB</name>
    <name evidence="8" type="ordered locus">TPASS_0948</name>
</gene>
<keyword evidence="2 6" id="KW-0694">RNA-binding</keyword>
<evidence type="ECO:0000259" key="7">
    <source>
        <dbReference type="PROSITE" id="PS51061"/>
    </source>
</evidence>
<dbReference type="HAMAP" id="MF_00867">
    <property type="entry name" value="KhpB"/>
    <property type="match status" value="1"/>
</dbReference>
<evidence type="ECO:0000256" key="2">
    <source>
        <dbReference type="ARBA" id="ARBA00022884"/>
    </source>
</evidence>
<dbReference type="CDD" id="cd02414">
    <property type="entry name" value="KH-II_Jag"/>
    <property type="match status" value="1"/>
</dbReference>
<evidence type="ECO:0000313" key="9">
    <source>
        <dbReference type="Proteomes" id="UP000001202"/>
    </source>
</evidence>
<dbReference type="GO" id="GO:0009252">
    <property type="term" value="P:peptidoglycan biosynthetic process"/>
    <property type="evidence" value="ECO:0007669"/>
    <property type="project" value="UniProtKB-UniRule"/>
</dbReference>
<accession>A0A0H3BLN1</accession>
<comment type="subunit">
    <text evidence="6">Forms a complex with KhpA.</text>
</comment>
<dbReference type="InterPro" id="IPR032782">
    <property type="entry name" value="KhpB_N"/>
</dbReference>
<dbReference type="InterPro" id="IPR015946">
    <property type="entry name" value="KH_dom-like_a/b"/>
</dbReference>
<evidence type="ECO:0000313" key="8">
    <source>
        <dbReference type="EMBL" id="ACD71364.1"/>
    </source>
</evidence>
<dbReference type="InterPro" id="IPR038008">
    <property type="entry name" value="Jag_KH"/>
</dbReference>
<dbReference type="GO" id="GO:0071555">
    <property type="term" value="P:cell wall organization"/>
    <property type="evidence" value="ECO:0007669"/>
    <property type="project" value="UniProtKB-KW"/>
</dbReference>
<dbReference type="Gene3D" id="3.30.30.80">
    <property type="entry name" value="probable RNA-binding protein from clostridium symbiosum atcc 14940"/>
    <property type="match status" value="1"/>
</dbReference>
<keyword evidence="3 6" id="KW-0133">Cell shape</keyword>
<dbReference type="GO" id="GO:0008360">
    <property type="term" value="P:regulation of cell shape"/>
    <property type="evidence" value="ECO:0007669"/>
    <property type="project" value="UniProtKB-KW"/>
</dbReference>
<dbReference type="PATRIC" id="fig|455434.6.peg.934"/>
<dbReference type="Proteomes" id="UP000001202">
    <property type="component" value="Chromosome"/>
</dbReference>
<sequence length="231" mass="25478">MVYEFEGKTEQDAIARAAAELGLGVDQFDVEILEIQKSSLFKKGFARIRVHVAAVTASPGHAAHAQYDPVSVLSEQQFADLGAQLRAFLSHVFHAMGYAVTIDAFVRESDRVVVRLHSSHSAILIGKKGKNLDALQLLANVFFTKIGAKGVKVVLDCENYRIRREEMLIRMAYATADQVSASKRSVLLEPMNPYERRLIHTTLHGISGVETRSEGEGLYKQVRVCHTGGAI</sequence>
<dbReference type="SMART" id="SM01245">
    <property type="entry name" value="Jag_N"/>
    <property type="match status" value="1"/>
</dbReference>